<proteinExistence type="inferred from homology"/>
<dbReference type="Proteomes" id="UP000593565">
    <property type="component" value="Unassembled WGS sequence"/>
</dbReference>
<dbReference type="GO" id="GO:0003723">
    <property type="term" value="F:RNA binding"/>
    <property type="evidence" value="ECO:0007669"/>
    <property type="project" value="TreeGrafter"/>
</dbReference>
<evidence type="ECO:0000256" key="1">
    <source>
        <dbReference type="ARBA" id="ARBA00004173"/>
    </source>
</evidence>
<dbReference type="SMART" id="SM00028">
    <property type="entry name" value="TPR"/>
    <property type="match status" value="2"/>
</dbReference>
<dbReference type="GO" id="GO:0007005">
    <property type="term" value="P:mitochondrion organization"/>
    <property type="evidence" value="ECO:0007669"/>
    <property type="project" value="TreeGrafter"/>
</dbReference>
<dbReference type="GO" id="GO:0050684">
    <property type="term" value="P:regulation of mRNA processing"/>
    <property type="evidence" value="ECO:0007669"/>
    <property type="project" value="InterPro"/>
</dbReference>
<dbReference type="PROSITE" id="PS50005">
    <property type="entry name" value="TPR"/>
    <property type="match status" value="2"/>
</dbReference>
<protein>
    <recommendedName>
        <fullName evidence="3">Pentatricopeptide repeat-containing protein 2, mitochondrial</fullName>
    </recommendedName>
</protein>
<dbReference type="InterPro" id="IPR034913">
    <property type="entry name" value="mS27/PTCD2"/>
</dbReference>
<keyword evidence="5" id="KW-0496">Mitochondrion</keyword>
<name>A0A7J5ZRV8_AMEME</name>
<dbReference type="SUPFAM" id="SSF48452">
    <property type="entry name" value="TPR-like"/>
    <property type="match status" value="2"/>
</dbReference>
<feature type="repeat" description="TPR" evidence="6">
    <location>
        <begin position="142"/>
        <end position="175"/>
    </location>
</feature>
<dbReference type="InterPro" id="IPR011990">
    <property type="entry name" value="TPR-like_helical_dom_sf"/>
</dbReference>
<evidence type="ECO:0000256" key="5">
    <source>
        <dbReference type="ARBA" id="ARBA00023128"/>
    </source>
</evidence>
<keyword evidence="6" id="KW-0802">TPR repeat</keyword>
<keyword evidence="9" id="KW-1185">Reference proteome</keyword>
<dbReference type="InterPro" id="IPR002885">
    <property type="entry name" value="PPR_rpt"/>
</dbReference>
<comment type="subcellular location">
    <subcellularLocation>
        <location evidence="1">Mitochondrion</location>
    </subcellularLocation>
</comment>
<evidence type="ECO:0000313" key="9">
    <source>
        <dbReference type="Proteomes" id="UP000593565"/>
    </source>
</evidence>
<evidence type="ECO:0000256" key="6">
    <source>
        <dbReference type="PROSITE-ProRule" id="PRU00339"/>
    </source>
</evidence>
<evidence type="ECO:0000256" key="3">
    <source>
        <dbReference type="ARBA" id="ARBA00014675"/>
    </source>
</evidence>
<accession>A0A7J5ZRV8</accession>
<gene>
    <name evidence="8" type="ORF">AMELA_G00255480</name>
</gene>
<organism evidence="8 9">
    <name type="scientific">Ameiurus melas</name>
    <name type="common">Black bullhead</name>
    <name type="synonym">Silurus melas</name>
    <dbReference type="NCBI Taxonomy" id="219545"/>
    <lineage>
        <taxon>Eukaryota</taxon>
        <taxon>Metazoa</taxon>
        <taxon>Chordata</taxon>
        <taxon>Craniata</taxon>
        <taxon>Vertebrata</taxon>
        <taxon>Euteleostomi</taxon>
        <taxon>Actinopterygii</taxon>
        <taxon>Neopterygii</taxon>
        <taxon>Teleostei</taxon>
        <taxon>Ostariophysi</taxon>
        <taxon>Siluriformes</taxon>
        <taxon>Ictaluridae</taxon>
        <taxon>Ameiurus</taxon>
    </lineage>
</organism>
<dbReference type="Gene3D" id="1.25.40.10">
    <property type="entry name" value="Tetratricopeptide repeat domain"/>
    <property type="match status" value="2"/>
</dbReference>
<evidence type="ECO:0000256" key="4">
    <source>
        <dbReference type="ARBA" id="ARBA00022664"/>
    </source>
</evidence>
<dbReference type="GO" id="GO:0006397">
    <property type="term" value="P:mRNA processing"/>
    <property type="evidence" value="ECO:0007669"/>
    <property type="project" value="UniProtKB-KW"/>
</dbReference>
<dbReference type="PANTHER" id="PTHR14700:SF0">
    <property type="entry name" value="PENTATRICOPEPTIDE REPEAT-CONTAINING PROTEIN 2, MITOCHONDRIAL"/>
    <property type="match status" value="1"/>
</dbReference>
<evidence type="ECO:0000256" key="7">
    <source>
        <dbReference type="PROSITE-ProRule" id="PRU00708"/>
    </source>
</evidence>
<dbReference type="InterPro" id="IPR019734">
    <property type="entry name" value="TPR_rpt"/>
</dbReference>
<dbReference type="AlphaFoldDB" id="A0A7J5ZRV8"/>
<dbReference type="EMBL" id="JAAGNN010000024">
    <property type="protein sequence ID" value="KAF4073143.1"/>
    <property type="molecule type" value="Genomic_DNA"/>
</dbReference>
<dbReference type="PROSITE" id="PS51375">
    <property type="entry name" value="PPR"/>
    <property type="match status" value="1"/>
</dbReference>
<comment type="similarity">
    <text evidence="2">Belongs to the PTCD2 family.</text>
</comment>
<evidence type="ECO:0000256" key="2">
    <source>
        <dbReference type="ARBA" id="ARBA00008677"/>
    </source>
</evidence>
<dbReference type="GO" id="GO:0005739">
    <property type="term" value="C:mitochondrion"/>
    <property type="evidence" value="ECO:0007669"/>
    <property type="project" value="UniProtKB-SubCell"/>
</dbReference>
<keyword evidence="4" id="KW-0507">mRNA processing</keyword>
<reference evidence="8 9" key="1">
    <citation type="submission" date="2020-02" db="EMBL/GenBank/DDBJ databases">
        <title>A chromosome-scale genome assembly of the black bullhead catfish (Ameiurus melas).</title>
        <authorList>
            <person name="Wen M."/>
            <person name="Zham M."/>
            <person name="Cabau C."/>
            <person name="Klopp C."/>
            <person name="Donnadieu C."/>
            <person name="Roques C."/>
            <person name="Bouchez O."/>
            <person name="Lampietro C."/>
            <person name="Jouanno E."/>
            <person name="Herpin A."/>
            <person name="Louis A."/>
            <person name="Berthelot C."/>
            <person name="Parey E."/>
            <person name="Roest-Crollius H."/>
            <person name="Braasch I."/>
            <person name="Postlethwait J."/>
            <person name="Robinson-Rechavi M."/>
            <person name="Echchiki A."/>
            <person name="Begum T."/>
            <person name="Montfort J."/>
            <person name="Schartl M."/>
            <person name="Bobe J."/>
            <person name="Guiguen Y."/>
        </authorList>
    </citation>
    <scope>NUCLEOTIDE SEQUENCE [LARGE SCALE GENOMIC DNA]</scope>
    <source>
        <strain evidence="8">M_S1</strain>
        <tissue evidence="8">Blood</tissue>
    </source>
</reference>
<dbReference type="Pfam" id="PF10037">
    <property type="entry name" value="MRP-S27"/>
    <property type="match status" value="1"/>
</dbReference>
<evidence type="ECO:0000313" key="8">
    <source>
        <dbReference type="EMBL" id="KAF4073143.1"/>
    </source>
</evidence>
<dbReference type="PANTHER" id="PTHR14700">
    <property type="entry name" value="PENTATRICOPEPTIDE REPEAT-CONTAINING PROTEIN 2, MITOCHONDRIAL"/>
    <property type="match status" value="1"/>
</dbReference>
<feature type="repeat" description="TPR" evidence="6">
    <location>
        <begin position="74"/>
        <end position="107"/>
    </location>
</feature>
<comment type="caution">
    <text evidence="8">The sequence shown here is derived from an EMBL/GenBank/DDBJ whole genome shotgun (WGS) entry which is preliminary data.</text>
</comment>
<sequence length="644" mass="74151">MYRIDVVLARDLRKTMTSFSWNRKIGEKVSKAAVQQFEAESAKVDDNMELEGVDWLHAIKRRREVLLEDCAAKSKRLKDEGALLAEQSRYWEAVRKWDEAIQLTPEEAVLYEMKSQVLTILQEIFHAVQAAEMAVKLRPIWWEAWQTLGRAQLNLGEVELAVRSFQVALHLNPLACSLWEEDLRWALHLREEKHAVQQKTRQDDQTQRLMDEVPELQQDYGDFECDEVIAACTAIADRQKRYEELKKNVIVDVQKEMSKTKMALRGLSCCTPFIIRQRNSPRVAELFAAVKLNCFTCRIEARRYLLSEDVVRLEDFQKKKLAVAQQVSGSKGHIFNALNQKIQTNQLILKDELKLLLLLCQSPEDMVMARNAIYRYHEENCNMTFGEFRFGPVFMRLCYELGLADLALTTLTDQRLKGFFPDCTSFNLAIDLLFSKGHFEGALKLIWEMKAQGVAFNKDTFILAFATCYKLNTPKSYQICLALLEEGQTKVSFIPRHAYCIAVAFALKQDDVERAQAIYSQIMNPDSRLCQNLRILLLAMAGSMKDAVSVLTTALLSDSLVFVKKPDFCQEVIDVLRERSEDGPLRVQVEHLVKQLQQAGQVNPQRLDHLLYRTPTGKRKLLSFLKEGNRRTSSRRTLRPLLSE</sequence>
<feature type="repeat" description="PPR" evidence="7">
    <location>
        <begin position="422"/>
        <end position="456"/>
    </location>
</feature>
<dbReference type="InterPro" id="IPR034629">
    <property type="entry name" value="PTCD2"/>
</dbReference>